<dbReference type="Pfam" id="PF25390">
    <property type="entry name" value="WD40_RLD"/>
    <property type="match status" value="1"/>
</dbReference>
<feature type="domain" description="RCC1-like" evidence="3">
    <location>
        <begin position="40"/>
        <end position="417"/>
    </location>
</feature>
<evidence type="ECO:0000256" key="1">
    <source>
        <dbReference type="ARBA" id="ARBA00022737"/>
    </source>
</evidence>
<reference evidence="4 5" key="1">
    <citation type="journal article" date="2023" name="Hortic Res">
        <title>Pangenome of water caltrop reveals structural variations and asymmetric subgenome divergence after allopolyploidization.</title>
        <authorList>
            <person name="Zhang X."/>
            <person name="Chen Y."/>
            <person name="Wang L."/>
            <person name="Yuan Y."/>
            <person name="Fang M."/>
            <person name="Shi L."/>
            <person name="Lu R."/>
            <person name="Comes H.P."/>
            <person name="Ma Y."/>
            <person name="Chen Y."/>
            <person name="Huang G."/>
            <person name="Zhou Y."/>
            <person name="Zheng Z."/>
            <person name="Qiu Y."/>
        </authorList>
    </citation>
    <scope>NUCLEOTIDE SEQUENCE [LARGE SCALE GENOMIC DNA]</scope>
    <source>
        <tissue evidence="4">Roots</tissue>
    </source>
</reference>
<evidence type="ECO:0000256" key="2">
    <source>
        <dbReference type="PROSITE-ProRule" id="PRU00235"/>
    </source>
</evidence>
<dbReference type="PROSITE" id="PS50012">
    <property type="entry name" value="RCC1_3"/>
    <property type="match status" value="7"/>
</dbReference>
<feature type="repeat" description="RCC1" evidence="2">
    <location>
        <begin position="37"/>
        <end position="90"/>
    </location>
</feature>
<feature type="repeat" description="RCC1" evidence="2">
    <location>
        <begin position="143"/>
        <end position="196"/>
    </location>
</feature>
<evidence type="ECO:0000313" key="4">
    <source>
        <dbReference type="EMBL" id="KAK4758911.1"/>
    </source>
</evidence>
<dbReference type="PANTHER" id="PTHR22870:SF395">
    <property type="entry name" value="UVB-RESISTANCE PROTEIN UVR8-RELATED"/>
    <property type="match status" value="1"/>
</dbReference>
<accession>A0AAN7Q3F6</accession>
<organism evidence="4 5">
    <name type="scientific">Trapa incisa</name>
    <dbReference type="NCBI Taxonomy" id="236973"/>
    <lineage>
        <taxon>Eukaryota</taxon>
        <taxon>Viridiplantae</taxon>
        <taxon>Streptophyta</taxon>
        <taxon>Embryophyta</taxon>
        <taxon>Tracheophyta</taxon>
        <taxon>Spermatophyta</taxon>
        <taxon>Magnoliopsida</taxon>
        <taxon>eudicotyledons</taxon>
        <taxon>Gunneridae</taxon>
        <taxon>Pentapetalae</taxon>
        <taxon>rosids</taxon>
        <taxon>malvids</taxon>
        <taxon>Myrtales</taxon>
        <taxon>Lythraceae</taxon>
        <taxon>Trapa</taxon>
    </lineage>
</organism>
<dbReference type="SUPFAM" id="SSF50985">
    <property type="entry name" value="RCC1/BLIP-II"/>
    <property type="match status" value="1"/>
</dbReference>
<dbReference type="InterPro" id="IPR058923">
    <property type="entry name" value="RCC1-like_dom"/>
</dbReference>
<dbReference type="EMBL" id="JAXIOK010000012">
    <property type="protein sequence ID" value="KAK4758911.1"/>
    <property type="molecule type" value="Genomic_DNA"/>
</dbReference>
<comment type="caution">
    <text evidence="4">The sequence shown here is derived from an EMBL/GenBank/DDBJ whole genome shotgun (WGS) entry which is preliminary data.</text>
</comment>
<feature type="repeat" description="RCC1" evidence="2">
    <location>
        <begin position="258"/>
        <end position="307"/>
    </location>
</feature>
<dbReference type="PRINTS" id="PR00633">
    <property type="entry name" value="RCCNDNSATION"/>
</dbReference>
<dbReference type="Gene3D" id="2.130.10.30">
    <property type="entry name" value="Regulator of chromosome condensation 1/beta-lactamase-inhibitor protein II"/>
    <property type="match status" value="2"/>
</dbReference>
<keyword evidence="1" id="KW-0677">Repeat</keyword>
<feature type="repeat" description="RCC1" evidence="2">
    <location>
        <begin position="360"/>
        <end position="423"/>
    </location>
</feature>
<dbReference type="Proteomes" id="UP001345219">
    <property type="component" value="Chromosome 15"/>
</dbReference>
<dbReference type="AlphaFoldDB" id="A0AAN7Q3F6"/>
<dbReference type="PROSITE" id="PS00626">
    <property type="entry name" value="RCC1_2"/>
    <property type="match status" value="1"/>
</dbReference>
<dbReference type="InterPro" id="IPR000408">
    <property type="entry name" value="Reg_chr_condens"/>
</dbReference>
<feature type="repeat" description="RCC1" evidence="2">
    <location>
        <begin position="308"/>
        <end position="360"/>
    </location>
</feature>
<gene>
    <name evidence="4" type="ORF">SAY87_020212</name>
</gene>
<keyword evidence="5" id="KW-1185">Reference proteome</keyword>
<feature type="repeat" description="RCC1" evidence="2">
    <location>
        <begin position="197"/>
        <end position="257"/>
    </location>
</feature>
<evidence type="ECO:0000313" key="5">
    <source>
        <dbReference type="Proteomes" id="UP001345219"/>
    </source>
</evidence>
<protein>
    <recommendedName>
        <fullName evidence="3">RCC1-like domain-containing protein</fullName>
    </recommendedName>
</protein>
<evidence type="ECO:0000259" key="3">
    <source>
        <dbReference type="Pfam" id="PF25390"/>
    </source>
</evidence>
<sequence>MWSRSWGRIANFRFPIGPCSPLCSSIRRFQSTFRGNRFAAVWGNGDYGRLGHGTLESYSRPTPLAPRAFEKEGLKSIACGGAHTLFLTESGKVYACGLNDCGQLGLSENKPYTMEPLEVASISKETAQISAGYHHSCAITVDGELYMWGKNSNGQLGLGKKAGNVIFVPTKVECLAGMVMKMVSLGSEHSIAITDEGDALSWGGGGYGRLGHGHKSRTFGFGGSRSEYTPRLIKDLEGLKVKRVAAGLLHSACMDENGCIFIFGDKTVQKLAFGERTNVTTPSMVNDLPRSVEVACGGYHTCAITSGGELYAWGSNENGCLGVGSTELIILPERVEGPFLRAAVNKVSCGWKHTAAISDGKVFTWGWGGAQGTFSEDGHSSGGQLGHGDDVDYFKPTLVRFHEVARALDISCGFNHTGAIFEFSDT</sequence>
<dbReference type="PANTHER" id="PTHR22870">
    <property type="entry name" value="REGULATOR OF CHROMOSOME CONDENSATION"/>
    <property type="match status" value="1"/>
</dbReference>
<dbReference type="InterPro" id="IPR051210">
    <property type="entry name" value="Ub_ligase/GEF_domain"/>
</dbReference>
<proteinExistence type="predicted"/>
<feature type="repeat" description="RCC1" evidence="2">
    <location>
        <begin position="91"/>
        <end position="142"/>
    </location>
</feature>
<dbReference type="InterPro" id="IPR009091">
    <property type="entry name" value="RCC1/BLIP-II"/>
</dbReference>
<name>A0AAN7Q3F6_9MYRT</name>